<dbReference type="EMBL" id="QGKL01000026">
    <property type="protein sequence ID" value="PWQ96821.1"/>
    <property type="molecule type" value="Genomic_DNA"/>
</dbReference>
<organism evidence="3 4">
    <name type="scientific">Leucothrix arctica</name>
    <dbReference type="NCBI Taxonomy" id="1481894"/>
    <lineage>
        <taxon>Bacteria</taxon>
        <taxon>Pseudomonadati</taxon>
        <taxon>Pseudomonadota</taxon>
        <taxon>Gammaproteobacteria</taxon>
        <taxon>Thiotrichales</taxon>
        <taxon>Thiotrichaceae</taxon>
        <taxon>Leucothrix</taxon>
    </lineage>
</organism>
<feature type="transmembrane region" description="Helical" evidence="1">
    <location>
        <begin position="12"/>
        <end position="37"/>
    </location>
</feature>
<dbReference type="Proteomes" id="UP000245506">
    <property type="component" value="Unassembled WGS sequence"/>
</dbReference>
<feature type="transmembrane region" description="Helical" evidence="1">
    <location>
        <begin position="451"/>
        <end position="472"/>
    </location>
</feature>
<feature type="transmembrane region" description="Helical" evidence="1">
    <location>
        <begin position="132"/>
        <end position="157"/>
    </location>
</feature>
<dbReference type="Pfam" id="PF12158">
    <property type="entry name" value="DUF3592"/>
    <property type="match status" value="1"/>
</dbReference>
<dbReference type="OrthoDB" id="6402665at2"/>
<dbReference type="RefSeq" id="WP_109823019.1">
    <property type="nucleotide sequence ID" value="NZ_QGKL01000026.1"/>
</dbReference>
<keyword evidence="4" id="KW-1185">Reference proteome</keyword>
<dbReference type="InterPro" id="IPR021994">
    <property type="entry name" value="DUF3592"/>
</dbReference>
<keyword evidence="1" id="KW-0812">Transmembrane</keyword>
<gene>
    <name evidence="3" type="ORF">DKT75_08630</name>
</gene>
<protein>
    <recommendedName>
        <fullName evidence="2">DUF3592 domain-containing protein</fullName>
    </recommendedName>
</protein>
<dbReference type="AlphaFoldDB" id="A0A317CFG2"/>
<feature type="transmembrane region" description="Helical" evidence="1">
    <location>
        <begin position="194"/>
        <end position="212"/>
    </location>
</feature>
<feature type="transmembrane region" description="Helical" evidence="1">
    <location>
        <begin position="428"/>
        <end position="445"/>
    </location>
</feature>
<evidence type="ECO:0000256" key="1">
    <source>
        <dbReference type="SAM" id="Phobius"/>
    </source>
</evidence>
<reference evidence="3 4" key="1">
    <citation type="submission" date="2018-05" db="EMBL/GenBank/DDBJ databases">
        <title>Leucothrix arctica sp. nov., isolated from Arctic seawater.</title>
        <authorList>
            <person name="Choi A."/>
            <person name="Baek K."/>
        </authorList>
    </citation>
    <scope>NUCLEOTIDE SEQUENCE [LARGE SCALE GENOMIC DNA]</scope>
    <source>
        <strain evidence="3 4">IMCC9719</strain>
    </source>
</reference>
<evidence type="ECO:0000259" key="2">
    <source>
        <dbReference type="Pfam" id="PF12158"/>
    </source>
</evidence>
<comment type="caution">
    <text evidence="3">The sequence shown here is derived from an EMBL/GenBank/DDBJ whole genome shotgun (WGS) entry which is preliminary data.</text>
</comment>
<feature type="domain" description="DUF3592" evidence="2">
    <location>
        <begin position="50"/>
        <end position="132"/>
    </location>
</feature>
<evidence type="ECO:0000313" key="4">
    <source>
        <dbReference type="Proteomes" id="UP000245506"/>
    </source>
</evidence>
<keyword evidence="1" id="KW-0472">Membrane</keyword>
<name>A0A317CFG2_9GAMM</name>
<feature type="transmembrane region" description="Helical" evidence="1">
    <location>
        <begin position="224"/>
        <end position="244"/>
    </location>
</feature>
<proteinExistence type="predicted"/>
<evidence type="ECO:0000313" key="3">
    <source>
        <dbReference type="EMBL" id="PWQ96821.1"/>
    </source>
</evidence>
<keyword evidence="1" id="KW-1133">Transmembrane helix</keyword>
<accession>A0A317CFG2</accession>
<sequence length="627" mass="70520">MGSQTKTKRSWFLIFFGACFAAPALYVLIAMLATPFYNAARMQFWEPVEAKLLSSEVKYYQGDSTTYKVIADYTYPVNGRVYEGDRVSLYSGSDNVGSYHQDMGRKLRNSDNLVTVYYNPDNPQESIIDRSIRWGMVGFMSIFGVLFGMVGVGAMWFGWRGDKRIVTAESHEKPWTSKPEWAANKIYSNAKLEMYGLLFFSVFWNLITWPAVILGAEKIYEELPLIVCLLFALFPIIGVYLIYITAKAVTQSKRFGKTPLTLTPFPGSIGGQIGGKIVLNNNASELAFYSVKVICVRKHYSGSGKNRSLRESMVWEADTFANNCVLGAGAGIEFSVDVPEGLPETELDKNDSWHQWRVEVESEEIKFKRSFDIPVYETKQQSTISYKVPQALMDNKQETDLENSLPLQEQGGEVSIHYPMFYKPMNKMIMIFVALFMQALLGVFKDEMPSFLYWVIFSIATLMLVFTVKALLSSLTVVFKNRTLNVKTGLLCITTKNEEVPFSEIEGIEQKEVMRSQSGNKHTVHFSILALLHSGEKLPLAKQVDGQAAANTVEAYLREKLSLPNVKHHSAIEDSVHSDATTSQTTIFTNASTPDSPLRNPIETLSCSAADIQLNKPSRVLIGWFLM</sequence>